<reference evidence="1 2" key="1">
    <citation type="submission" date="2017-01" db="EMBL/GenBank/DDBJ databases">
        <title>Genome sequencing of Rhodoferax fermentans JCM 7819.</title>
        <authorList>
            <person name="Kim Y.J."/>
            <person name="Farh M.E.-A."/>
            <person name="Yang D.-C."/>
        </authorList>
    </citation>
    <scope>NUCLEOTIDE SEQUENCE [LARGE SCALE GENOMIC DNA]</scope>
    <source>
        <strain evidence="1 2">JCM 7819</strain>
    </source>
</reference>
<organism evidence="1 2">
    <name type="scientific">Rhodoferax fermentans</name>
    <dbReference type="NCBI Taxonomy" id="28066"/>
    <lineage>
        <taxon>Bacteria</taxon>
        <taxon>Pseudomonadati</taxon>
        <taxon>Pseudomonadota</taxon>
        <taxon>Betaproteobacteria</taxon>
        <taxon>Burkholderiales</taxon>
        <taxon>Comamonadaceae</taxon>
        <taxon>Rhodoferax</taxon>
    </lineage>
</organism>
<accession>A0A1T1AML1</accession>
<comment type="caution">
    <text evidence="1">The sequence shown here is derived from an EMBL/GenBank/DDBJ whole genome shotgun (WGS) entry which is preliminary data.</text>
</comment>
<name>A0A1T1AML1_RHOFE</name>
<dbReference type="STRING" id="28066.RF819_00385"/>
<protein>
    <recommendedName>
        <fullName evidence="3">RND transporter</fullName>
    </recommendedName>
</protein>
<proteinExistence type="predicted"/>
<keyword evidence="2" id="KW-1185">Reference proteome</keyword>
<dbReference type="Gene3D" id="1.20.1600.10">
    <property type="entry name" value="Outer membrane efflux proteins (OEP)"/>
    <property type="match status" value="1"/>
</dbReference>
<sequence>MTGRWTEVDPSLQRKVDGMDEVLEVAVQGRKAWLQAVATRQALAQYRAALDATEAANELGRRMVNVGNWSKLQQTQMQLAQSTAKMNLVRAQYTADQAQAGLIKLLGLSGQYTHVTLPNSLPDVPPQLVPRDEWQKKVKEIQAQLPVAEGIRNQSNVDLALAAYQASHALVKGTRDELLKTREFISEETLLHYNGMLSSVWDLLGESRNQSQAVIDAIGAQRDFWIAEADLQWVLHGGEPESFVSLGGGGETATPAAH</sequence>
<dbReference type="SUPFAM" id="SSF56954">
    <property type="entry name" value="Outer membrane efflux proteins (OEP)"/>
    <property type="match status" value="1"/>
</dbReference>
<evidence type="ECO:0000313" key="1">
    <source>
        <dbReference type="EMBL" id="OOV05369.1"/>
    </source>
</evidence>
<dbReference type="EMBL" id="MTJN01000002">
    <property type="protein sequence ID" value="OOV05369.1"/>
    <property type="molecule type" value="Genomic_DNA"/>
</dbReference>
<gene>
    <name evidence="1" type="ORF">RF819_00385</name>
</gene>
<evidence type="ECO:0008006" key="3">
    <source>
        <dbReference type="Google" id="ProtNLM"/>
    </source>
</evidence>
<evidence type="ECO:0000313" key="2">
    <source>
        <dbReference type="Proteomes" id="UP000190750"/>
    </source>
</evidence>
<dbReference type="Proteomes" id="UP000190750">
    <property type="component" value="Unassembled WGS sequence"/>
</dbReference>
<dbReference type="AlphaFoldDB" id="A0A1T1AML1"/>